<dbReference type="Proteomes" id="UP000246132">
    <property type="component" value="Unassembled WGS sequence"/>
</dbReference>
<feature type="region of interest" description="Disordered" evidence="1">
    <location>
        <begin position="47"/>
        <end position="91"/>
    </location>
</feature>
<keyword evidence="3" id="KW-1185">Reference proteome</keyword>
<evidence type="ECO:0000313" key="3">
    <source>
        <dbReference type="Proteomes" id="UP000246132"/>
    </source>
</evidence>
<dbReference type="AlphaFoldDB" id="A0A3A8AMT0"/>
<gene>
    <name evidence="2" type="ORF">DEM25_004935</name>
</gene>
<sequence>MPKREITARKLIGEKRYAELKERYDAFVGQAIVDKLVEPDMLSGFPPLGIHAEGPHYEQEGGDYDQSTGGNHSQTGGGSYKQAAPKTEEFR</sequence>
<dbReference type="EMBL" id="QFWV02000004">
    <property type="protein sequence ID" value="RKF07193.1"/>
    <property type="molecule type" value="Genomic_DNA"/>
</dbReference>
<organism evidence="2 3">
    <name type="scientific">Oceaniradius stylonematis</name>
    <dbReference type="NCBI Taxonomy" id="2184161"/>
    <lineage>
        <taxon>Bacteria</taxon>
        <taxon>Pseudomonadati</taxon>
        <taxon>Pseudomonadota</taxon>
        <taxon>Alphaproteobacteria</taxon>
        <taxon>Hyphomicrobiales</taxon>
        <taxon>Ahrensiaceae</taxon>
        <taxon>Oceaniradius</taxon>
    </lineage>
</organism>
<reference evidence="2 3" key="1">
    <citation type="journal article" date="2018" name="Int. J. Syst. Bacteriol.">
        <title>Oceaniradius stylonemae gen. nov., sp. nov., isolated from a red alga, Stylonema cornu-cervi.</title>
        <authorList>
            <person name="Jeong S."/>
        </authorList>
    </citation>
    <scope>NUCLEOTIDE SEQUENCE [LARGE SCALE GENOMIC DNA]</scope>
    <source>
        <strain evidence="2 3">StC1</strain>
    </source>
</reference>
<comment type="caution">
    <text evidence="2">The sequence shown here is derived from an EMBL/GenBank/DDBJ whole genome shotgun (WGS) entry which is preliminary data.</text>
</comment>
<evidence type="ECO:0000256" key="1">
    <source>
        <dbReference type="SAM" id="MobiDB-lite"/>
    </source>
</evidence>
<accession>A0A3A8AMT0</accession>
<feature type="compositionally biased region" description="Polar residues" evidence="1">
    <location>
        <begin position="65"/>
        <end position="74"/>
    </location>
</feature>
<dbReference type="RefSeq" id="WP_109766962.1">
    <property type="nucleotide sequence ID" value="NZ_CP159474.1"/>
</dbReference>
<proteinExistence type="predicted"/>
<evidence type="ECO:0000313" key="2">
    <source>
        <dbReference type="EMBL" id="RKF07193.1"/>
    </source>
</evidence>
<protein>
    <submittedName>
        <fullName evidence="2">Transposase</fullName>
    </submittedName>
</protein>
<name>A0A3A8AMT0_9HYPH</name>